<dbReference type="GO" id="GO:0009249">
    <property type="term" value="P:protein lipoylation"/>
    <property type="evidence" value="ECO:0007669"/>
    <property type="project" value="InterPro"/>
</dbReference>
<dbReference type="PANTHER" id="PTHR12561:SF3">
    <property type="entry name" value="LIPOYLTRANSFERASE 1, MITOCHONDRIAL"/>
    <property type="match status" value="1"/>
</dbReference>
<evidence type="ECO:0000313" key="7">
    <source>
        <dbReference type="Proteomes" id="UP000277580"/>
    </source>
</evidence>
<evidence type="ECO:0000313" key="6">
    <source>
        <dbReference type="EMBL" id="RPB17448.1"/>
    </source>
</evidence>
<evidence type="ECO:0000256" key="2">
    <source>
        <dbReference type="ARBA" id="ARBA00005085"/>
    </source>
</evidence>
<gene>
    <name evidence="6" type="ORF">P167DRAFT_515854</name>
</gene>
<organism evidence="6 7">
    <name type="scientific">Morchella conica CCBAS932</name>
    <dbReference type="NCBI Taxonomy" id="1392247"/>
    <lineage>
        <taxon>Eukaryota</taxon>
        <taxon>Fungi</taxon>
        <taxon>Dikarya</taxon>
        <taxon>Ascomycota</taxon>
        <taxon>Pezizomycotina</taxon>
        <taxon>Pezizomycetes</taxon>
        <taxon>Pezizales</taxon>
        <taxon>Morchellaceae</taxon>
        <taxon>Morchella</taxon>
    </lineage>
</organism>
<reference evidence="6 7" key="1">
    <citation type="journal article" date="2018" name="Nat. Ecol. Evol.">
        <title>Pezizomycetes genomes reveal the molecular basis of ectomycorrhizal truffle lifestyle.</title>
        <authorList>
            <person name="Murat C."/>
            <person name="Payen T."/>
            <person name="Noel B."/>
            <person name="Kuo A."/>
            <person name="Morin E."/>
            <person name="Chen J."/>
            <person name="Kohler A."/>
            <person name="Krizsan K."/>
            <person name="Balestrini R."/>
            <person name="Da Silva C."/>
            <person name="Montanini B."/>
            <person name="Hainaut M."/>
            <person name="Levati E."/>
            <person name="Barry K.W."/>
            <person name="Belfiori B."/>
            <person name="Cichocki N."/>
            <person name="Clum A."/>
            <person name="Dockter R.B."/>
            <person name="Fauchery L."/>
            <person name="Guy J."/>
            <person name="Iotti M."/>
            <person name="Le Tacon F."/>
            <person name="Lindquist E.A."/>
            <person name="Lipzen A."/>
            <person name="Malagnac F."/>
            <person name="Mello A."/>
            <person name="Molinier V."/>
            <person name="Miyauchi S."/>
            <person name="Poulain J."/>
            <person name="Riccioni C."/>
            <person name="Rubini A."/>
            <person name="Sitrit Y."/>
            <person name="Splivallo R."/>
            <person name="Traeger S."/>
            <person name="Wang M."/>
            <person name="Zifcakova L."/>
            <person name="Wipf D."/>
            <person name="Zambonelli A."/>
            <person name="Paolocci F."/>
            <person name="Nowrousian M."/>
            <person name="Ottonello S."/>
            <person name="Baldrian P."/>
            <person name="Spatafora J.W."/>
            <person name="Henrissat B."/>
            <person name="Nagy L.G."/>
            <person name="Aury J.M."/>
            <person name="Wincker P."/>
            <person name="Grigoriev I.V."/>
            <person name="Bonfante P."/>
            <person name="Martin F.M."/>
        </authorList>
    </citation>
    <scope>NUCLEOTIDE SEQUENCE [LARGE SCALE GENOMIC DNA]</scope>
    <source>
        <strain evidence="6 7">CCBAS932</strain>
    </source>
</reference>
<keyword evidence="7" id="KW-1185">Reference proteome</keyword>
<comment type="pathway">
    <text evidence="2">Protein modification; protein lipoylation via exogenous pathway; protein N(6)-(lipoyl)lysine from lipoate: step 2/2.</text>
</comment>
<dbReference type="InterPro" id="IPR004562">
    <property type="entry name" value="LipoylTrfase_LipoateP_Ligase"/>
</dbReference>
<dbReference type="InParanoid" id="A0A3N4L6N8"/>
<dbReference type="UniPathway" id="UPA00537">
    <property type="reaction ID" value="UER00595"/>
</dbReference>
<dbReference type="EMBL" id="ML119106">
    <property type="protein sequence ID" value="RPB17448.1"/>
    <property type="molecule type" value="Genomic_DNA"/>
</dbReference>
<proteinExistence type="inferred from homology"/>
<accession>A0A3N4L6N8</accession>
<dbReference type="InterPro" id="IPR045864">
    <property type="entry name" value="aa-tRNA-synth_II/BPL/LPL"/>
</dbReference>
<evidence type="ECO:0000259" key="5">
    <source>
        <dbReference type="PROSITE" id="PS51733"/>
    </source>
</evidence>
<evidence type="ECO:0000256" key="1">
    <source>
        <dbReference type="ARBA" id="ARBA00003253"/>
    </source>
</evidence>
<comment type="function">
    <text evidence="1">Catalyzes both the ATP-dependent activation of exogenously supplied lipoate to lipoyl-AMP and the transfer of the activated lipoyl onto the lipoyl domains of lipoate-dependent enzymes.</text>
</comment>
<dbReference type="Gene3D" id="3.30.930.10">
    <property type="entry name" value="Bira Bifunctional Protein, Domain 2"/>
    <property type="match status" value="1"/>
</dbReference>
<dbReference type="GO" id="GO:0005739">
    <property type="term" value="C:mitochondrion"/>
    <property type="evidence" value="ECO:0007669"/>
    <property type="project" value="TreeGrafter"/>
</dbReference>
<name>A0A3N4L6N8_9PEZI</name>
<comment type="similarity">
    <text evidence="3">Belongs to the LplA family.</text>
</comment>
<protein>
    <recommendedName>
        <fullName evidence="4">Putative lipoate-protein ligase A</fullName>
    </recommendedName>
</protein>
<dbReference type="AlphaFoldDB" id="A0A3N4L6N8"/>
<dbReference type="STRING" id="1392247.A0A3N4L6N8"/>
<dbReference type="PROSITE" id="PS51733">
    <property type="entry name" value="BPL_LPL_CATALYTIC"/>
    <property type="match status" value="1"/>
</dbReference>
<dbReference type="GO" id="GO:0017118">
    <property type="term" value="F:lipoyltransferase activity"/>
    <property type="evidence" value="ECO:0007669"/>
    <property type="project" value="TreeGrafter"/>
</dbReference>
<evidence type="ECO:0000256" key="3">
    <source>
        <dbReference type="ARBA" id="ARBA00008242"/>
    </source>
</evidence>
<dbReference type="FunCoup" id="A0A3N4L6N8">
    <property type="interactions" value="250"/>
</dbReference>
<sequence>MSPSRGPLLRHRHLHLHLRTPHHSRPLSTLRTLLPTTTRLQIYLSTSTTPATNLSLEHHLLTASHPSTTLLLLYTNTPSIILGRNQNPWLEANLPLLGTSTTTPTLLRRRSGGGTVFHDLGNVNYSVTMPTAVFDRDRHALVVVRALRRLGAAEAAVNKRHDIVLLPAGAGVEGEKLAGEAPEGTRKVSGSAYKLTRARSYHHGTMLLSAALGEVGVWLRGVAGAWVSGRGVGSVRSAVANVGVGREAFVRGVVEEMGREAMEGELAGEVGVCYVSEEEALAVSEIRKGAEELKSAQWTYGQTPQLTFSVPAPEGASEVPEGAPQPPEGVRFSITANKGVVEKVESDLECMQGLVGLRFDGGVINDYISTFGDAPEGLGEWVEGVLGRTEWGKGAE</sequence>
<dbReference type="SUPFAM" id="SSF55681">
    <property type="entry name" value="Class II aaRS and biotin synthetases"/>
    <property type="match status" value="1"/>
</dbReference>
<dbReference type="InterPro" id="IPR004143">
    <property type="entry name" value="BPL_LPL_catalytic"/>
</dbReference>
<feature type="domain" description="BPL/LPL catalytic" evidence="5">
    <location>
        <begin position="65"/>
        <end position="261"/>
    </location>
</feature>
<dbReference type="Pfam" id="PF21948">
    <property type="entry name" value="LplA-B_cat"/>
    <property type="match status" value="1"/>
</dbReference>
<dbReference type="OrthoDB" id="201621at2759"/>
<dbReference type="Proteomes" id="UP000277580">
    <property type="component" value="Unassembled WGS sequence"/>
</dbReference>
<evidence type="ECO:0000256" key="4">
    <source>
        <dbReference type="ARBA" id="ARBA00015925"/>
    </source>
</evidence>
<dbReference type="PANTHER" id="PTHR12561">
    <property type="entry name" value="LIPOATE-PROTEIN LIGASE"/>
    <property type="match status" value="1"/>
</dbReference>